<dbReference type="Gene3D" id="3.40.50.720">
    <property type="entry name" value="NAD(P)-binding Rossmann-like Domain"/>
    <property type="match status" value="3"/>
</dbReference>
<dbReference type="SMART" id="SM01294">
    <property type="entry name" value="PKS_PP_betabranch"/>
    <property type="match status" value="3"/>
</dbReference>
<dbReference type="SUPFAM" id="SSF51735">
    <property type="entry name" value="NAD(P)-binding Rossmann-fold domains"/>
    <property type="match status" value="6"/>
</dbReference>
<feature type="region of interest" description="N-terminal hotdog fold" evidence="9">
    <location>
        <begin position="2601"/>
        <end position="2725"/>
    </location>
</feature>
<keyword evidence="7" id="KW-0511">Multifunctional enzyme</keyword>
<dbReference type="InterPro" id="IPR036736">
    <property type="entry name" value="ACP-like_sf"/>
</dbReference>
<dbReference type="GO" id="GO:0006633">
    <property type="term" value="P:fatty acid biosynthetic process"/>
    <property type="evidence" value="ECO:0007669"/>
    <property type="project" value="InterPro"/>
</dbReference>
<feature type="active site" description="Proton donor; for dehydratase activity" evidence="9">
    <location>
        <position position="4480"/>
    </location>
</feature>
<dbReference type="PROSITE" id="PS52004">
    <property type="entry name" value="KS3_2"/>
    <property type="match status" value="3"/>
</dbReference>
<organism evidence="14 15">
    <name type="scientific">Kitasatospora gansuensis</name>
    <dbReference type="NCBI Taxonomy" id="258050"/>
    <lineage>
        <taxon>Bacteria</taxon>
        <taxon>Bacillati</taxon>
        <taxon>Actinomycetota</taxon>
        <taxon>Actinomycetes</taxon>
        <taxon>Kitasatosporales</taxon>
        <taxon>Streptomycetaceae</taxon>
        <taxon>Kitasatospora</taxon>
    </lineage>
</organism>
<dbReference type="Pfam" id="PF00109">
    <property type="entry name" value="ketoacyl-synt"/>
    <property type="match status" value="3"/>
</dbReference>
<dbReference type="EMBL" id="JACHJR010000001">
    <property type="protein sequence ID" value="MBB4946112.1"/>
    <property type="molecule type" value="Genomic_DNA"/>
</dbReference>
<dbReference type="InterPro" id="IPR016039">
    <property type="entry name" value="Thiolase-like"/>
</dbReference>
<dbReference type="InterPro" id="IPR020841">
    <property type="entry name" value="PKS_Beta-ketoAc_synthase_dom"/>
</dbReference>
<dbReference type="Gene3D" id="1.10.1200.10">
    <property type="entry name" value="ACP-like"/>
    <property type="match status" value="3"/>
</dbReference>
<dbReference type="SUPFAM" id="SSF55048">
    <property type="entry name" value="Probable ACP-binding domain of malonyl-CoA ACP transacylase"/>
    <property type="match status" value="3"/>
</dbReference>
<dbReference type="InterPro" id="IPR049551">
    <property type="entry name" value="PKS_DH_C"/>
</dbReference>
<keyword evidence="6" id="KW-0045">Antibiotic biosynthesis</keyword>
<comment type="caution">
    <text evidence="14">The sequence shown here is derived from an EMBL/GenBank/DDBJ whole genome shotgun (WGS) entry which is preliminary data.</text>
</comment>
<dbReference type="SUPFAM" id="SSF53901">
    <property type="entry name" value="Thiolase-like"/>
    <property type="match status" value="3"/>
</dbReference>
<accession>A0A7W7S9E3</accession>
<sequence length="5186" mass="539079">MANDDKLLDYLKRVTADLHQTRQRLQQIESEDLEPIAIVAMSCRYPGGVTSPEELWQLVAEGRDAVTQFPADRGWVIDHDTDADKSGTSYVREGGFVHDVADFDPGFFGISPREALTMDPQQRLMLEISWEALERAGISPDSVRGAGVGVFTGSGIQDYEDLLDAAPEVAEAYMTTASASSVISGRVSYVLGLEGPSLSVDTACSSSLIALHLAAEALRRKECTLALAGGVMVMSTPSPFIAFSRQRGLAPDGRCKAFSESADGTGWSEGAGVLLLERLSDARRNGHPVLAVIRGSAVNSDGASNGLTAPNGLAQQRVIRQALANAGVPAGQVDLVEGHGTGTTLGDPIEAQALLATYGQARPEERPLWLGSIKSNIGHAQAAAGVGGVMKMVMAIRHGLMPETLHVTEPSSHVDWSAGNVRLLTEAQEWPDHGYPRRAGVSAFGVSGTNAHVIIEQAPEAEPAAEPVVRPEPVAGVPVPWLLSARSADALRSQAARLTEHLGDADEFDPRDVAFSLATSRAALEHRAVVLAGDGAAALRGLAALAEGGQGAGVVKGVVGEGRTAFLFTGQGSQRLGMGRELHAAFPVFASAFDEVLAELGGSLRDVVWGEDADELNRTVNTQSALFAFEVALFRLVESWGVRPDLLAGHSVGEIAAAHVAGVLSLSDAAKLVSARGRLMQELPAGGAMVAIEATEAEILPLLTDLVSIAAVNGPRSVVVSGDEATVLEIAARFERTKRLSVSHAFHSPLMDPMLDQFRAVVSGLTFAEPKIPVVASGSVTDPEYWVSHVRDAVRFSENVRYLESVGVSRFVEIGPDGILTGVAPQSTQSESAVFVALSRRDRSEADALLTGLARLHTAGVGIDWSAFFAGSGAERIDLPTYAFQHARYWIDAQPTLADVTSAGLDSADHPLLGAAVTLADTDGVVLTGLLSVGSQKWLADHVVGGSVLFPGTGFVELAIRAGDQVNCDLLDELTLEAPLVLPESGAVQVQVVVGAADDTGARSVTFHSRRQGAAADLPWTRHATGVLVPGARRTGEELTQWPPAGAVPVELGGLYEGFTAAGMAYGPVFQGLQAVWQLGDQVFAEVALPEQARSDAERLALHPALLDACLHAAVFTGAIGEQGALPFAWSGVSLHAAGAAVARVRLTPTGTGGGLALAVADGEGRPVASVDSLVLRPISGEQLAAARSGAQDSLFRLDWAPVTLDGPAEPVAYADWARVADGGAVPAVVTLEIAGGSDAEAVRTATYRTLEVLQNWLADEDRFADARLLVATRGAVALAGEDVTDLAAAAAAGLVRSAQSESPGRIQLADVDGELDAATVAAVVGSGEPQVVVRQGVLRAARLARVTAAAEQGVTLDGEGTVLVSGATGALGGLFVRHLAAEYGVRKLLLVSRRGADAPGAAELAAELNELGAEVAYAAVDLADRQATAELLRDEPLIGVVHIAGVLDDGVVGSLTPERIDAVLRPKVDAALNLHELTADRELAAFVLFSSAAGLLGAPGQGNYAAANSFLDALAAHRRANGLTAHSLAWGLWDQAGGMAGKLAGADRSRISQGGMFALSAEEGVQAFDAALLTSEAITVPTRFDLASLRAQGEGLAEVFRGLAPAARRRKAGAKTESGALQRKLASLPEDKWPSALLDLVIGTAAGVLGHPDPKAVDPDRHFQDLGFDSLTAVEFRNSLTEAVGRRLPATLVFDYPTPVALAAYLLEAVRGAKTEIAAVVSTASATDDEPIVIVGMACRFPGGVESPEDLWRLVADGVDAVSDFPVNRGWDTAQVYDPTGERANTTYTREGGFLHDADEFDPAFFGIAPNEALYMDPQQRLLLETSWEAFERAGIDPATLKGSSTGVFAGMMYHDYAANNSTGAIASGRVSYVFGLEGPAVTIDTACSSSLVALHLAAQALRSGECSLALAGGVAVMSTPEVFVEFSRQKGLAKDGRCKSFADATDGTGWSEGVGMLLVERLSDARRNGHPVLAVVRSTAINQDGASNGLTAPNGPSQQRVIRQALANAGLTTADVDAVEAHGTGTTLGDPIEAQALLATYGQDRPADQPLWLGSIKSNLGHTQAAAGAGGIIKMVEAIRNGVLPKTLHVDAPTTKVDWTEGNVQLLTENRDWPETGHPRRAGISSFGLSGTNAHVIIEQAPAEVEQPSVAAAGLPVLPLVVSAKNPEALRAQAARLAEHLDAGEELDPVDVGYSLVSTRAVLEHRGVVVGADRDELLAGLWALADGRTSPGVVSGSGRSRGRTAFLFTGQGSQRLGMGRELHGAFPVFAAAFDEVLGELGGSLSDVVWGDDASELNRTVHTQSALFAFEVALFRLVESWGVRPDFVSGHSVGEIAAAHMAGVLSLSDAAKLVSARGRLMQELPAGGAMVAIEATEEDVLPLLTDLVSIAAVNGPRSVVVSGDEVTVLEIAARFERTKRLSVSHAFHSPLMDPMLDEFRAVVSGLTFAEPSIAVVASGSFTDPEYWVAHVRDAVRFADSVRELESQGVSRFLEIGPDGILTGLAQQSVESEEAVLVPTQRRDRSEAATFVTALGRLFAGGVELDWAAYFAGSGARRVDLPTYAFQRQRFWVDTNEYLADSWFGGDTTNISSAGLRSAEHPLLGAVVTLPDAGGAVLTGRLSIDTHAWIADHDVLGNVLLPGTGFVELAIRAGDQVGCDVLEELTLQAPLILPPGASVQVQVAVGEADGSGARTVTVHSRIEGDEGGDWTLHAEGVLISGAAAPSFDFSEWPPAGAKAVATGDAYEVLLAQGYAYGPVFQGLKAAWQRGDDLFAEVALPAEAHAEAARFGLHPALLDAAMHAILLDAGDRPDGEPVLPFSWNGVTLHAAGANEVRVRISQVGPEHNIALAVADGVGTPVLSVRSVVGRPVSSEQLSAGRGVESLFRVEWPVVSVGSGSGALPAWGSSAGDAAAVVLECVTPSGGVPGAVRELAGRVLGVVGEWLGDERFADSRLVVLTRGAVVAGDGDVVDVVQAPVWGLVRAAIAENPGRFVLVDWDGAPESGAALSAVVASGESEAAVRAGVVRVPRFAKVVAVEGVVPSVVDGTVLVTGGTGGLGALVARHLVVEHGATSLLLTSRRGLEAPGARELVAELAELGAAVEVAACDVADRAAVRELLSSLERPLAGVVHVAGVMDNGVVTSVTPERLDAVLAPKVDAAWHLHELTAGTELAFFVMFSSAGGMVLAAGQANYAAANTFLDALAVQRRAAGLPATSMAFGLWGVTTGMSGAHSIDEAEQRMAKLGLPALPQAEGLALFDASIATGEAVLVPLRIDPKALRTQGDSLHSLLRGLVRAPARQAARAGAGGGSAVGQQLARLDAAERGRALLELVRTEVASVLGHASIDAVEPDRAFKELGFDSLSAVELRNRLNTVIGIRLSATLVFDYPSAQAVADHIGETLAGTEAESAAPVAVVTPLTDDPIVIVGMACRYPGGVESPQDLWQLVLDGVDAVSDFPTDRGWDLDALYDPEPGKAGRTYTRTGGFLYDAADFDADFFGISPNEAVTIDPQQRLLLEASWEAIENAGIDPLTLKGSRTGVFGGVMYHDYGLGPEAATTSGGSLVTGRVAYTLGLEGPAVTVDTACSSSLVALHMAVQALRSGEVSLALAGGVAVMSTPGMFIDFSRQRGMAKDGRCKSFAEATDGTGWSEGVGVLLVERLSDARRNGHPVLAVVRGSAINQDGASNGLTAPNGPSQQRVIRQALANAGLSTAEVDAVEAHGTGTTLGDPIEAQALLATYGQDRPADQPLWLGSIKSNLAHAQAAAGVSGIIKMVEAIRNGVLPKTLHVDAPTSKVDWTEGNVQLLTERRDWPETGRPRRAGISSFGLSGTNAHVIIEQAPAEAAQPVTVAAELPVVPWTVSAKNVDAIPAQAARLADYVEARPELAPADLGFSLATSRSALDHRAVAVGADRDELIAALRELAAGGGNVTPARPGAQVAFLFTGQGSQRLGMGRELHAAFPVFAAAFDEVLAELDGSLREVIWGEDADELNRTVNTQSALFAFEVALYRLVQSWGVRPDFLAGHSVGEIAAAHVAGVFSLKDAAKLVTARGRLMQELPTGGAMVAIEATEEEILPLLTTDVSIAAVNGPRSVVVSGDEATVLRIAEGFERTKRLSVSHAFHSPLMDPMLDEFRTVVGGLTFTEPKTPVVTTGNVTDPEYWVSHVRDAVRFADNVRELESRGVSRFVEIGPDGILTGLAQQSVESDRALFVAAARRDRPESTTPVIALARLHAAGVAVDWPAFFAGSGARRVDLPTYAFQRTRYWVDALAGVNDVASVGQDAVEHPLLGASVELPDGAGLVLTGRLSTGAQSWLADHVVGETTLFPGTGFVELAIRAGDQLGCGVLEELTLQVPLVLPERGGVQLQVAVGAADGTGARPVTIHSHLEGDEATGWTLHAEGLLTDETRAPSFDLTAWPPSGATAVDIEDGYRRLLDIGFGYGPVFQGLRAVWQDGDAILAEVSLPAEAHTEAARFGLHPALLDACLHAAILANDGADGEGRVLPFSWSGVELHAAGAAAVRVRISPTGENTVALVIADAVGNPLASVRSLVSRPVTDEQLAAGRTAFHDSLFTLDWTPVTPAAHAAPVSAVDWETVAATGAAVPEVVVLRVEGGNDAEAVRTATHRVLAVLQTWSQEERFAAATLAVLTRGVVALPGEDVTDLAGAAVWGLVRAAQLSDPEGIVLADLDSGPAGEATALAAVLATGEPQVVVRGGTVLAGRLARVPVADGASVADGVSGAPATRFDRSATDPVLVTGATGLLGRLVARRLVTEHGVRSLLLVSRRGAAADGMSELRAELAGLGAEVEIAACDVSDRESVATLLTGRQLSGVVHLAGVLDDGAIGSLTPERMDRVLRPKVDAALNLHELTSGMDLTAFVLFSSAAGTLGNAGQGNYAAANAFLDALAAHRRANGLPAQSLAWGLWADGGMAGELAEADVRRMGRVGIGAIPTERGLELFDVAGTLAVPAVLPIRLDLRTLAEAGEDLPPVFRGLVRGRPRRAAAAAAGAVSVDGLLARLNGLPAADRADVLLDLVQTQAAAILGHAGGHAVEPDRAFKELGFDSLSAVEFRNQVNAATGLRLPATLVFDYPNARALALHLGEVLVPETGADQVGAVGTEEDRIRRILREIPLDRLRAAGLLDELLDLDGESAAGDGGADQDGAADQEGSLDGLDADSLISMAFEGLTIDD</sequence>
<dbReference type="Pfam" id="PF00698">
    <property type="entry name" value="Acyl_transf_1"/>
    <property type="match status" value="3"/>
</dbReference>
<dbReference type="CDD" id="cd00833">
    <property type="entry name" value="PKS"/>
    <property type="match status" value="3"/>
</dbReference>
<feature type="domain" description="Ketosynthase family 3 (KS3)" evidence="12">
    <location>
        <begin position="3420"/>
        <end position="3837"/>
    </location>
</feature>
<comment type="pathway">
    <text evidence="2">Antibiotic biosynthesis.</text>
</comment>
<evidence type="ECO:0000256" key="7">
    <source>
        <dbReference type="ARBA" id="ARBA00023268"/>
    </source>
</evidence>
<dbReference type="Gene3D" id="3.10.129.110">
    <property type="entry name" value="Polyketide synthase dehydratase"/>
    <property type="match status" value="3"/>
</dbReference>
<gene>
    <name evidence="14" type="ORF">F4556_001647</name>
</gene>
<dbReference type="InterPro" id="IPR013968">
    <property type="entry name" value="PKS_KR"/>
</dbReference>
<dbReference type="PROSITE" id="PS50075">
    <property type="entry name" value="CARRIER"/>
    <property type="match status" value="3"/>
</dbReference>
<keyword evidence="3" id="KW-0596">Phosphopantetheine</keyword>
<dbReference type="Pfam" id="PF02801">
    <property type="entry name" value="Ketoacyl-synt_C"/>
    <property type="match status" value="3"/>
</dbReference>
<keyword evidence="4" id="KW-0597">Phosphoprotein</keyword>
<dbReference type="InterPro" id="IPR036291">
    <property type="entry name" value="NAD(P)-bd_dom_sf"/>
</dbReference>
<feature type="domain" description="PKS/mFAS DH" evidence="13">
    <location>
        <begin position="2601"/>
        <end position="2877"/>
    </location>
</feature>
<dbReference type="InterPro" id="IPR020807">
    <property type="entry name" value="PKS_DH"/>
</dbReference>
<dbReference type="InterPro" id="IPR018201">
    <property type="entry name" value="Ketoacyl_synth_AS"/>
</dbReference>
<feature type="active site" description="Proton acceptor; for dehydratase activity" evidence="9">
    <location>
        <position position="4315"/>
    </location>
</feature>
<reference evidence="14 15" key="1">
    <citation type="submission" date="2020-08" db="EMBL/GenBank/DDBJ databases">
        <title>Sequencing the genomes of 1000 actinobacteria strains.</title>
        <authorList>
            <person name="Klenk H.-P."/>
        </authorList>
    </citation>
    <scope>NUCLEOTIDE SEQUENCE [LARGE SCALE GENOMIC DNA]</scope>
    <source>
        <strain evidence="14 15">DSM 44786</strain>
    </source>
</reference>
<dbReference type="InterPro" id="IPR014030">
    <property type="entry name" value="Ketoacyl_synth_N"/>
</dbReference>
<dbReference type="InterPro" id="IPR015083">
    <property type="entry name" value="NorB/c/GfsB-D-like_docking"/>
</dbReference>
<evidence type="ECO:0000256" key="2">
    <source>
        <dbReference type="ARBA" id="ARBA00004792"/>
    </source>
</evidence>
<dbReference type="GO" id="GO:0031177">
    <property type="term" value="F:phosphopantetheine binding"/>
    <property type="evidence" value="ECO:0007669"/>
    <property type="project" value="InterPro"/>
</dbReference>
<dbReference type="InterPro" id="IPR001227">
    <property type="entry name" value="Ac_transferase_dom_sf"/>
</dbReference>
<feature type="region of interest" description="C-terminal hotdog fold" evidence="9">
    <location>
        <begin position="4419"/>
        <end position="4558"/>
    </location>
</feature>
<evidence type="ECO:0000259" key="13">
    <source>
        <dbReference type="PROSITE" id="PS52019"/>
    </source>
</evidence>
<dbReference type="CDD" id="cd08956">
    <property type="entry name" value="KR_3_FAS_SDR_x"/>
    <property type="match status" value="3"/>
</dbReference>
<dbReference type="Pfam" id="PF21089">
    <property type="entry name" value="PKS_DH_N"/>
    <property type="match status" value="3"/>
</dbReference>
<dbReference type="Pfam" id="PF14765">
    <property type="entry name" value="PS-DH"/>
    <property type="match status" value="3"/>
</dbReference>
<dbReference type="Gene3D" id="3.40.47.10">
    <property type="match status" value="3"/>
</dbReference>
<dbReference type="GO" id="GO:0004315">
    <property type="term" value="F:3-oxoacyl-[acyl-carrier-protein] synthase activity"/>
    <property type="evidence" value="ECO:0007669"/>
    <property type="project" value="InterPro"/>
</dbReference>
<comment type="cofactor">
    <cofactor evidence="1">
        <name>pantetheine 4'-phosphate</name>
        <dbReference type="ChEBI" id="CHEBI:47942"/>
    </cofactor>
</comment>
<dbReference type="InterPro" id="IPR009081">
    <property type="entry name" value="PP-bd_ACP"/>
</dbReference>
<dbReference type="Gene3D" id="3.30.70.3290">
    <property type="match status" value="3"/>
</dbReference>
<feature type="active site" description="Proton acceptor; for dehydratase activity" evidence="9">
    <location>
        <position position="2633"/>
    </location>
</feature>
<evidence type="ECO:0000259" key="11">
    <source>
        <dbReference type="PROSITE" id="PS50075"/>
    </source>
</evidence>
<dbReference type="FunFam" id="1.10.1200.10:FF:000007">
    <property type="entry name" value="Probable polyketide synthase pks17"/>
    <property type="match status" value="3"/>
</dbReference>
<dbReference type="InterPro" id="IPR049552">
    <property type="entry name" value="PKS_DH_N"/>
</dbReference>
<dbReference type="SMART" id="SM00822">
    <property type="entry name" value="PKS_KR"/>
    <property type="match status" value="3"/>
</dbReference>
<evidence type="ECO:0000256" key="10">
    <source>
        <dbReference type="SAM" id="MobiDB-lite"/>
    </source>
</evidence>
<dbReference type="InterPro" id="IPR016036">
    <property type="entry name" value="Malonyl_transacylase_ACP-bd"/>
</dbReference>
<dbReference type="InterPro" id="IPR032821">
    <property type="entry name" value="PKS_assoc"/>
</dbReference>
<dbReference type="InterPro" id="IPR020806">
    <property type="entry name" value="PKS_PP-bd"/>
</dbReference>
<dbReference type="GO" id="GO:0033068">
    <property type="term" value="P:macrolide biosynthetic process"/>
    <property type="evidence" value="ECO:0007669"/>
    <property type="project" value="UniProtKB-ARBA"/>
</dbReference>
<feature type="domain" description="Ketosynthase family 3 (KS3)" evidence="12">
    <location>
        <begin position="1730"/>
        <end position="2142"/>
    </location>
</feature>
<dbReference type="Pfam" id="PF16197">
    <property type="entry name" value="KAsynt_C_assoc"/>
    <property type="match status" value="3"/>
</dbReference>
<dbReference type="SMART" id="SM00823">
    <property type="entry name" value="PKS_PP"/>
    <property type="match status" value="3"/>
</dbReference>
<feature type="region of interest" description="Disordered" evidence="10">
    <location>
        <begin position="5148"/>
        <end position="5167"/>
    </location>
</feature>
<dbReference type="InterPro" id="IPR006162">
    <property type="entry name" value="Ppantetheine_attach_site"/>
</dbReference>
<evidence type="ECO:0000256" key="5">
    <source>
        <dbReference type="ARBA" id="ARBA00022679"/>
    </source>
</evidence>
<feature type="domain" description="Carrier" evidence="11">
    <location>
        <begin position="1636"/>
        <end position="1711"/>
    </location>
</feature>
<evidence type="ECO:0000256" key="6">
    <source>
        <dbReference type="ARBA" id="ARBA00023194"/>
    </source>
</evidence>
<protein>
    <submittedName>
        <fullName evidence="14">Acyl transferase domain-containing protein/acyl carrier protein</fullName>
    </submittedName>
</protein>
<dbReference type="InterPro" id="IPR014031">
    <property type="entry name" value="Ketoacyl_synth_C"/>
</dbReference>
<feature type="compositionally biased region" description="Low complexity" evidence="10">
    <location>
        <begin position="5156"/>
        <end position="5165"/>
    </location>
</feature>
<dbReference type="InterPro" id="IPR057326">
    <property type="entry name" value="KR_dom"/>
</dbReference>
<dbReference type="InterPro" id="IPR014043">
    <property type="entry name" value="Acyl_transferase_dom"/>
</dbReference>
<proteinExistence type="predicted"/>
<dbReference type="GO" id="GO:0004312">
    <property type="term" value="F:fatty acid synthase activity"/>
    <property type="evidence" value="ECO:0007669"/>
    <property type="project" value="TreeGrafter"/>
</dbReference>
<dbReference type="SMART" id="SM00825">
    <property type="entry name" value="PKS_KS"/>
    <property type="match status" value="3"/>
</dbReference>
<dbReference type="InterPro" id="IPR016035">
    <property type="entry name" value="Acyl_Trfase/lysoPLipase"/>
</dbReference>
<dbReference type="Pfam" id="PF08990">
    <property type="entry name" value="Docking"/>
    <property type="match status" value="1"/>
</dbReference>
<dbReference type="PANTHER" id="PTHR43775:SF51">
    <property type="entry name" value="INACTIVE PHENOLPHTHIOCEROL SYNTHESIS POLYKETIDE SYNTHASE TYPE I PKS1-RELATED"/>
    <property type="match status" value="1"/>
</dbReference>
<evidence type="ECO:0000259" key="12">
    <source>
        <dbReference type="PROSITE" id="PS52004"/>
    </source>
</evidence>
<dbReference type="InterPro" id="IPR049900">
    <property type="entry name" value="PKS_mFAS_DH"/>
</dbReference>
<feature type="domain" description="Carrier" evidence="11">
    <location>
        <begin position="3326"/>
        <end position="3401"/>
    </location>
</feature>
<name>A0A7W7S9E3_9ACTN</name>
<evidence type="ECO:0000256" key="1">
    <source>
        <dbReference type="ARBA" id="ARBA00001957"/>
    </source>
</evidence>
<feature type="domain" description="PKS/mFAS DH" evidence="13">
    <location>
        <begin position="910"/>
        <end position="1185"/>
    </location>
</feature>
<evidence type="ECO:0000313" key="14">
    <source>
        <dbReference type="EMBL" id="MBB4946112.1"/>
    </source>
</evidence>
<evidence type="ECO:0000256" key="8">
    <source>
        <dbReference type="ARBA" id="ARBA00023315"/>
    </source>
</evidence>
<evidence type="ECO:0000256" key="4">
    <source>
        <dbReference type="ARBA" id="ARBA00022553"/>
    </source>
</evidence>
<feature type="region of interest" description="C-terminal hotdog fold" evidence="9">
    <location>
        <begin position="2737"/>
        <end position="2877"/>
    </location>
</feature>
<feature type="region of interest" description="N-terminal hotdog fold" evidence="9">
    <location>
        <begin position="910"/>
        <end position="1035"/>
    </location>
</feature>
<feature type="active site" description="Proton acceptor; for dehydratase activity" evidence="9">
    <location>
        <position position="942"/>
    </location>
</feature>
<dbReference type="PROSITE" id="PS00606">
    <property type="entry name" value="KS3_1"/>
    <property type="match status" value="3"/>
</dbReference>
<feature type="domain" description="PKS/mFAS DH" evidence="13">
    <location>
        <begin position="4283"/>
        <end position="4558"/>
    </location>
</feature>
<dbReference type="Pfam" id="PF22953">
    <property type="entry name" value="SpnB_Rossmann"/>
    <property type="match status" value="3"/>
</dbReference>
<evidence type="ECO:0000313" key="15">
    <source>
        <dbReference type="Proteomes" id="UP000573327"/>
    </source>
</evidence>
<dbReference type="InterPro" id="IPR050091">
    <property type="entry name" value="PKS_NRPS_Biosynth_Enz"/>
</dbReference>
<dbReference type="SUPFAM" id="SSF52151">
    <property type="entry name" value="FabD/lysophospholipase-like"/>
    <property type="match status" value="3"/>
</dbReference>
<feature type="domain" description="Carrier" evidence="11">
    <location>
        <begin position="5025"/>
        <end position="5100"/>
    </location>
</feature>
<dbReference type="Gene3D" id="3.40.366.10">
    <property type="entry name" value="Malonyl-Coenzyme A Acyl Carrier Protein, domain 2"/>
    <property type="match status" value="3"/>
</dbReference>
<dbReference type="PANTHER" id="PTHR43775">
    <property type="entry name" value="FATTY ACID SYNTHASE"/>
    <property type="match status" value="1"/>
</dbReference>
<dbReference type="PROSITE" id="PS52019">
    <property type="entry name" value="PKS_MFAS_DH"/>
    <property type="match status" value="3"/>
</dbReference>
<feature type="domain" description="Ketosynthase family 3 (KS3)" evidence="12">
    <location>
        <begin position="33"/>
        <end position="457"/>
    </location>
</feature>
<dbReference type="Pfam" id="PF00550">
    <property type="entry name" value="PP-binding"/>
    <property type="match status" value="3"/>
</dbReference>
<dbReference type="InterPro" id="IPR042104">
    <property type="entry name" value="PKS_dehydratase_sf"/>
</dbReference>
<keyword evidence="5 14" id="KW-0808">Transferase</keyword>
<feature type="active site" description="Proton donor; for dehydratase activity" evidence="9">
    <location>
        <position position="2798"/>
    </location>
</feature>
<evidence type="ECO:0000256" key="9">
    <source>
        <dbReference type="PROSITE-ProRule" id="PRU01363"/>
    </source>
</evidence>
<feature type="region of interest" description="N-terminal hotdog fold" evidence="9">
    <location>
        <begin position="4283"/>
        <end position="4407"/>
    </location>
</feature>
<dbReference type="SMART" id="SM00827">
    <property type="entry name" value="PKS_AT"/>
    <property type="match status" value="3"/>
</dbReference>
<dbReference type="SUPFAM" id="SSF47336">
    <property type="entry name" value="ACP-like"/>
    <property type="match status" value="3"/>
</dbReference>
<keyword evidence="15" id="KW-1185">Reference proteome</keyword>
<dbReference type="InterPro" id="IPR055123">
    <property type="entry name" value="SpnB-like_Rossmann"/>
</dbReference>
<keyword evidence="8" id="KW-0012">Acyltransferase</keyword>
<dbReference type="Proteomes" id="UP000573327">
    <property type="component" value="Unassembled WGS sequence"/>
</dbReference>
<dbReference type="PROSITE" id="PS00012">
    <property type="entry name" value="PHOSPHOPANTETHEINE"/>
    <property type="match status" value="1"/>
</dbReference>
<dbReference type="Pfam" id="PF08659">
    <property type="entry name" value="KR"/>
    <property type="match status" value="3"/>
</dbReference>
<dbReference type="FunFam" id="3.40.47.10:FF:000019">
    <property type="entry name" value="Polyketide synthase type I"/>
    <property type="match status" value="3"/>
</dbReference>
<feature type="active site" description="Proton donor; for dehydratase activity" evidence="9">
    <location>
        <position position="1108"/>
    </location>
</feature>
<evidence type="ECO:0000256" key="3">
    <source>
        <dbReference type="ARBA" id="ARBA00022450"/>
    </source>
</evidence>
<dbReference type="SMART" id="SM00826">
    <property type="entry name" value="PKS_DH"/>
    <property type="match status" value="3"/>
</dbReference>
<feature type="region of interest" description="C-terminal hotdog fold" evidence="9">
    <location>
        <begin position="1047"/>
        <end position="1185"/>
    </location>
</feature>